<dbReference type="AlphaFoldDB" id="A0A5K1K6N0"/>
<evidence type="ECO:0000313" key="7">
    <source>
        <dbReference type="EMBL" id="VWP01493.1"/>
    </source>
</evidence>
<feature type="domain" description="Metallo-beta-lactamase" evidence="6">
    <location>
        <begin position="44"/>
        <end position="277"/>
    </location>
</feature>
<dbReference type="SMART" id="SM00849">
    <property type="entry name" value="Lactamase_B"/>
    <property type="match status" value="1"/>
</dbReference>
<name>A0A5K1K6N0_9APHY</name>
<keyword evidence="5" id="KW-0862">Zinc</keyword>
<dbReference type="InterPro" id="IPR036866">
    <property type="entry name" value="RibonucZ/Hydroxyglut_hydro"/>
</dbReference>
<organism evidence="7">
    <name type="scientific">Ganoderma boninense</name>
    <dbReference type="NCBI Taxonomy" id="34458"/>
    <lineage>
        <taxon>Eukaryota</taxon>
        <taxon>Fungi</taxon>
        <taxon>Dikarya</taxon>
        <taxon>Basidiomycota</taxon>
        <taxon>Agaricomycotina</taxon>
        <taxon>Agaricomycetes</taxon>
        <taxon>Polyporales</taxon>
        <taxon>Polyporaceae</taxon>
        <taxon>Ganoderma</taxon>
    </lineage>
</organism>
<keyword evidence="4" id="KW-0378">Hydrolase</keyword>
<sequence length="300" mass="32478">MHLPPPSANQAYWDISAIDSGHIGGVLLGVLMDTVKDDGRGDLPCLAFLLRHSRTGDPFLFDLGIRPDVENLGDVLNLVSQMDMKLEGRDIPATLEKGGLSRADVRHILISHIHFDHSGFPPAFPNAMFLVGAGSKPILETQGPNFEGTMYSIDLPLERTTFLDPSGSTDTTGADWAPIGPFPRALDFYGDGSLYIVDAPGHMPGHLNVLVRTSPDGGWAFLAGDSAHDWQLLTGEAMVGHHHTFGCIHEDPAKAQETIERVKALSEHPRVRVLLAHDVPFVNANAADATGYWPDTVESL</sequence>
<dbReference type="SUPFAM" id="SSF56281">
    <property type="entry name" value="Metallo-hydrolase/oxidoreductase"/>
    <property type="match status" value="1"/>
</dbReference>
<keyword evidence="3" id="KW-0479">Metal-binding</keyword>
<dbReference type="Gene3D" id="3.60.15.10">
    <property type="entry name" value="Ribonuclease Z/Hydroxyacylglutathione hydrolase-like"/>
    <property type="match status" value="1"/>
</dbReference>
<evidence type="ECO:0000256" key="4">
    <source>
        <dbReference type="ARBA" id="ARBA00022801"/>
    </source>
</evidence>
<dbReference type="PANTHER" id="PTHR42978:SF2">
    <property type="entry name" value="102 KBASES UNSTABLE REGION: FROM 1 TO 119443"/>
    <property type="match status" value="1"/>
</dbReference>
<gene>
    <name evidence="7" type="primary">G4NIB5</name>
</gene>
<dbReference type="Pfam" id="PF00753">
    <property type="entry name" value="Lactamase_B"/>
    <property type="match status" value="1"/>
</dbReference>
<dbReference type="GO" id="GO:0046872">
    <property type="term" value="F:metal ion binding"/>
    <property type="evidence" value="ECO:0007669"/>
    <property type="project" value="UniProtKB-KW"/>
</dbReference>
<dbReference type="GO" id="GO:0016787">
    <property type="term" value="F:hydrolase activity"/>
    <property type="evidence" value="ECO:0007669"/>
    <property type="project" value="UniProtKB-KW"/>
</dbReference>
<evidence type="ECO:0000256" key="5">
    <source>
        <dbReference type="ARBA" id="ARBA00022833"/>
    </source>
</evidence>
<comment type="similarity">
    <text evidence="2">Belongs to the metallo-beta-lactamase superfamily.</text>
</comment>
<accession>A0A5K1K6N0</accession>
<proteinExistence type="inferred from homology"/>
<dbReference type="PANTHER" id="PTHR42978">
    <property type="entry name" value="QUORUM-QUENCHING LACTONASE YTNP-RELATED-RELATED"/>
    <property type="match status" value="1"/>
</dbReference>
<dbReference type="CDD" id="cd07730">
    <property type="entry name" value="metallo-hydrolase-like_MBL-fold"/>
    <property type="match status" value="1"/>
</dbReference>
<dbReference type="EMBL" id="LR729417">
    <property type="protein sequence ID" value="VWP01493.1"/>
    <property type="molecule type" value="Genomic_DNA"/>
</dbReference>
<dbReference type="InterPro" id="IPR001279">
    <property type="entry name" value="Metallo-B-lactamas"/>
</dbReference>
<evidence type="ECO:0000259" key="6">
    <source>
        <dbReference type="SMART" id="SM00849"/>
    </source>
</evidence>
<dbReference type="InterPro" id="IPR051013">
    <property type="entry name" value="MBL_superfamily_lactonases"/>
</dbReference>
<evidence type="ECO:0000256" key="3">
    <source>
        <dbReference type="ARBA" id="ARBA00022723"/>
    </source>
</evidence>
<evidence type="ECO:0000256" key="1">
    <source>
        <dbReference type="ARBA" id="ARBA00001947"/>
    </source>
</evidence>
<reference evidence="7" key="1">
    <citation type="submission" date="2019-10" db="EMBL/GenBank/DDBJ databases">
        <authorList>
            <person name="Nor Muhammad N."/>
        </authorList>
    </citation>
    <scope>NUCLEOTIDE SEQUENCE</scope>
</reference>
<evidence type="ECO:0000256" key="2">
    <source>
        <dbReference type="ARBA" id="ARBA00007749"/>
    </source>
</evidence>
<protein>
    <submittedName>
        <fullName evidence="7">MFS domain-containing protein</fullName>
    </submittedName>
</protein>
<comment type="cofactor">
    <cofactor evidence="1">
        <name>Zn(2+)</name>
        <dbReference type="ChEBI" id="CHEBI:29105"/>
    </cofactor>
</comment>